<feature type="transmembrane region" description="Helical" evidence="6">
    <location>
        <begin position="370"/>
        <end position="392"/>
    </location>
</feature>
<name>A0A1D7W3I8_BREAU</name>
<feature type="transmembrane region" description="Helical" evidence="6">
    <location>
        <begin position="42"/>
        <end position="63"/>
    </location>
</feature>
<dbReference type="CDD" id="cd06173">
    <property type="entry name" value="MFS_MefA_like"/>
    <property type="match status" value="1"/>
</dbReference>
<sequence length="409" mass="43076">MRFLRTHPGFSMLWAINFTSSMVGWSMGIALSVHIYQLTGSALWTAILAATPTVSAIVFGHLAGTVADRWNPLRVVQLTLLARVVVLLGLFVVAESPGWLAILVFVQAAVQQIYRPAEQVLIADFVSAEDLPEANGLNSFASNATRLVAPALGGFVIAVVGFGWTALGMTAFMACSAILSLTLGRWFQQSPPSEDAEMPDGSKSVGTYLKLLRRSPRARGLVLLQVLDAVKEGPLSALFPVLMLGVVGATSTEMGLANSAFAVSAVVAGPLIGVVIKRLGYQLTVVGGAAVAYSLIVVLVIWPSFPMAVIAFFLSGLPFTVSWVGSQTWLLLTAPRSMRGRVVGTNGAVYSCFTLITMLGSGVLADMIGVRWVIGVAAGVALIGLVPVHLLLRSVPKPTDASAESEGQK</sequence>
<feature type="transmembrane region" description="Helical" evidence="6">
    <location>
        <begin position="344"/>
        <end position="364"/>
    </location>
</feature>
<accession>A0A1D7W3I8</accession>
<reference evidence="10" key="4">
    <citation type="submission" date="2017-03" db="EMBL/GenBank/DDBJ databases">
        <authorList>
            <person name="Afonso C.L."/>
            <person name="Miller P.J."/>
            <person name="Scott M.A."/>
            <person name="Spackman E."/>
            <person name="Goraichik I."/>
            <person name="Dimitrov K.M."/>
            <person name="Suarez D.L."/>
            <person name="Swayne D.E."/>
        </authorList>
    </citation>
    <scope>NUCLEOTIDE SEQUENCE [LARGE SCALE GENOMIC DNA]</scope>
    <source>
        <strain evidence="10">CNRZ 920</strain>
    </source>
</reference>
<protein>
    <submittedName>
        <fullName evidence="9">MFS transporter</fullName>
    </submittedName>
    <submittedName>
        <fullName evidence="10">Predicted arabinose efflux permease, MFS family</fullName>
    </submittedName>
    <submittedName>
        <fullName evidence="8">Transporter, putative</fullName>
    </submittedName>
</protein>
<evidence type="ECO:0000313" key="8">
    <source>
        <dbReference type="EMBL" id="AOP53218.1"/>
    </source>
</evidence>
<dbReference type="InterPro" id="IPR020846">
    <property type="entry name" value="MFS_dom"/>
</dbReference>
<dbReference type="KEGG" id="blin:BLSMQ_1508"/>
<evidence type="ECO:0000256" key="6">
    <source>
        <dbReference type="SAM" id="Phobius"/>
    </source>
</evidence>
<feature type="transmembrane region" description="Helical" evidence="6">
    <location>
        <begin position="12"/>
        <end position="36"/>
    </location>
</feature>
<gene>
    <name evidence="10" type="ORF">BAUR920_01925</name>
    <name evidence="8" type="ORF">BLSMQ_1508</name>
    <name evidence="9" type="ORF">CIK64_08390</name>
    <name evidence="11" type="ORF">EB834_06860</name>
</gene>
<evidence type="ECO:0000256" key="5">
    <source>
        <dbReference type="ARBA" id="ARBA00023136"/>
    </source>
</evidence>
<dbReference type="InterPro" id="IPR036259">
    <property type="entry name" value="MFS_trans_sf"/>
</dbReference>
<dbReference type="PROSITE" id="PS50850">
    <property type="entry name" value="MFS"/>
    <property type="match status" value="1"/>
</dbReference>
<evidence type="ECO:0000313" key="15">
    <source>
        <dbReference type="Proteomes" id="UP000297736"/>
    </source>
</evidence>
<evidence type="ECO:0000256" key="3">
    <source>
        <dbReference type="ARBA" id="ARBA00022692"/>
    </source>
</evidence>
<dbReference type="EMBL" id="FXZG01000010">
    <property type="protein sequence ID" value="SMX84535.1"/>
    <property type="molecule type" value="Genomic_DNA"/>
</dbReference>
<feature type="transmembrane region" description="Helical" evidence="6">
    <location>
        <begin position="256"/>
        <end position="276"/>
    </location>
</feature>
<keyword evidence="3 6" id="KW-0812">Transmembrane</keyword>
<proteinExistence type="predicted"/>
<dbReference type="Proteomes" id="UP000217564">
    <property type="component" value="Unassembled WGS sequence"/>
</dbReference>
<evidence type="ECO:0000313" key="10">
    <source>
        <dbReference type="EMBL" id="SMX84535.1"/>
    </source>
</evidence>
<keyword evidence="2" id="KW-1003">Cell membrane</keyword>
<feature type="transmembrane region" description="Helical" evidence="6">
    <location>
        <begin position="308"/>
        <end position="332"/>
    </location>
</feature>
<dbReference type="GO" id="GO:0022857">
    <property type="term" value="F:transmembrane transporter activity"/>
    <property type="evidence" value="ECO:0007669"/>
    <property type="project" value="InterPro"/>
</dbReference>
<dbReference type="GO" id="GO:0005886">
    <property type="term" value="C:plasma membrane"/>
    <property type="evidence" value="ECO:0007669"/>
    <property type="project" value="UniProtKB-SubCell"/>
</dbReference>
<dbReference type="Proteomes" id="UP000234289">
    <property type="component" value="Unassembled WGS sequence"/>
</dbReference>
<dbReference type="Gene3D" id="1.20.1250.20">
    <property type="entry name" value="MFS general substrate transporter like domains"/>
    <property type="match status" value="2"/>
</dbReference>
<evidence type="ECO:0000256" key="4">
    <source>
        <dbReference type="ARBA" id="ARBA00022989"/>
    </source>
</evidence>
<reference evidence="14" key="5">
    <citation type="submission" date="2017-03" db="EMBL/GenBank/DDBJ databases">
        <authorList>
            <person name="Monnet C."/>
        </authorList>
    </citation>
    <scope>NUCLEOTIDE SEQUENCE [LARGE SCALE GENOMIC DNA]</scope>
    <source>
        <strain evidence="14">CNRZ 920</strain>
    </source>
</reference>
<dbReference type="Proteomes" id="UP000297736">
    <property type="component" value="Unassembled WGS sequence"/>
</dbReference>
<dbReference type="InterPro" id="IPR011701">
    <property type="entry name" value="MFS"/>
</dbReference>
<reference evidence="8" key="1">
    <citation type="submission" date="2016-09" db="EMBL/GenBank/DDBJ databases">
        <title>Complete Genome Sequence of Brevibacterium aurantiacum SMQ-1335.</title>
        <authorList>
            <person name="de Melo A.G."/>
            <person name="Labrie S.J."/>
            <person name="Dumaresq J."/>
            <person name="Roberts R.J."/>
            <person name="Tremblay D.M."/>
            <person name="Moineau S."/>
        </authorList>
    </citation>
    <scope>NUCLEOTIDE SEQUENCE</scope>
    <source>
        <strain evidence="8">SMQ-1335</strain>
    </source>
</reference>
<feature type="domain" description="Major facilitator superfamily (MFS) profile" evidence="7">
    <location>
        <begin position="217"/>
        <end position="409"/>
    </location>
</feature>
<evidence type="ECO:0000256" key="1">
    <source>
        <dbReference type="ARBA" id="ARBA00004651"/>
    </source>
</evidence>
<feature type="transmembrane region" description="Helical" evidence="6">
    <location>
        <begin position="155"/>
        <end position="179"/>
    </location>
</feature>
<evidence type="ECO:0000313" key="13">
    <source>
        <dbReference type="Proteomes" id="UP000217564"/>
    </source>
</evidence>
<dbReference type="Proteomes" id="UP000094793">
    <property type="component" value="Chromosome"/>
</dbReference>
<accession>A0A2H1JAL3</accession>
<comment type="subcellular location">
    <subcellularLocation>
        <location evidence="1">Cell membrane</location>
        <topology evidence="1">Multi-pass membrane protein</topology>
    </subcellularLocation>
</comment>
<feature type="transmembrane region" description="Helical" evidence="6">
    <location>
        <begin position="283"/>
        <end position="302"/>
    </location>
</feature>
<evidence type="ECO:0000313" key="11">
    <source>
        <dbReference type="EMBL" id="TGD39458.1"/>
    </source>
</evidence>
<reference evidence="11 15" key="6">
    <citation type="submission" date="2018-10" db="EMBL/GenBank/DDBJ databases">
        <title>Brevibacterium genomes from Austrain hard cheese rinds.</title>
        <authorList>
            <person name="Anast J.M."/>
            <person name="Dzieciol M."/>
            <person name="Schultz D.L."/>
            <person name="Mann E."/>
            <person name="Wagner M."/>
            <person name="Schmitz-Esser S."/>
        </authorList>
    </citation>
    <scope>NUCLEOTIDE SEQUENCE [LARGE SCALE GENOMIC DNA]</scope>
    <source>
        <strain evidence="11 15">L261</strain>
    </source>
</reference>
<dbReference type="EMBL" id="NRGP01000012">
    <property type="protein sequence ID" value="PCC46865.1"/>
    <property type="molecule type" value="Genomic_DNA"/>
</dbReference>
<evidence type="ECO:0000313" key="14">
    <source>
        <dbReference type="Proteomes" id="UP000234289"/>
    </source>
</evidence>
<dbReference type="eggNOG" id="COG2814">
    <property type="taxonomic scope" value="Bacteria"/>
</dbReference>
<dbReference type="PATRIC" id="fig|1703.10.peg.1548"/>
<reference evidence="9 13" key="3">
    <citation type="journal article" date="2017" name="Elife">
        <title>Extensive horizontal gene transfer in cheese-associated bacteria.</title>
        <authorList>
            <person name="Bonham K.S."/>
            <person name="Wolfe B.E."/>
            <person name="Dutton R.J."/>
        </authorList>
    </citation>
    <scope>NUCLEOTIDE SEQUENCE [LARGE SCALE GENOMIC DNA]</scope>
    <source>
        <strain evidence="9 13">947_7</strain>
    </source>
</reference>
<keyword evidence="5 6" id="KW-0472">Membrane</keyword>
<dbReference type="PANTHER" id="PTHR23513:SF6">
    <property type="entry name" value="MAJOR FACILITATOR SUPERFAMILY ASSOCIATED DOMAIN-CONTAINING PROTEIN"/>
    <property type="match status" value="1"/>
</dbReference>
<reference evidence="12" key="2">
    <citation type="submission" date="2016-09" db="EMBL/GenBank/DDBJ databases">
        <title>Complete Genome Sequence of Brevibacterium linens SMQ-1335.</title>
        <authorList>
            <person name="de Melo A.G."/>
            <person name="Labrie S.J."/>
            <person name="Dumaresq J."/>
            <person name="Roberts R.J."/>
            <person name="Tremblay D.M."/>
            <person name="Moineau S."/>
        </authorList>
    </citation>
    <scope>NUCLEOTIDE SEQUENCE [LARGE SCALE GENOMIC DNA]</scope>
    <source>
        <strain evidence="12">SMQ-1335</strain>
    </source>
</reference>
<accession>A0A2A3Z687</accession>
<dbReference type="SUPFAM" id="SSF103473">
    <property type="entry name" value="MFS general substrate transporter"/>
    <property type="match status" value="1"/>
</dbReference>
<dbReference type="OrthoDB" id="5494559at2"/>
<evidence type="ECO:0000259" key="7">
    <source>
        <dbReference type="PROSITE" id="PS50850"/>
    </source>
</evidence>
<evidence type="ECO:0000313" key="12">
    <source>
        <dbReference type="Proteomes" id="UP000094793"/>
    </source>
</evidence>
<evidence type="ECO:0000313" key="9">
    <source>
        <dbReference type="EMBL" id="PCC46865.1"/>
    </source>
</evidence>
<dbReference type="PANTHER" id="PTHR23513">
    <property type="entry name" value="INTEGRAL MEMBRANE EFFLUX PROTEIN-RELATED"/>
    <property type="match status" value="1"/>
</dbReference>
<dbReference type="AlphaFoldDB" id="A0A1D7W3I8"/>
<dbReference type="EMBL" id="RHFF01000005">
    <property type="protein sequence ID" value="TGD39458.1"/>
    <property type="molecule type" value="Genomic_DNA"/>
</dbReference>
<keyword evidence="4 6" id="KW-1133">Transmembrane helix</keyword>
<dbReference type="Pfam" id="PF07690">
    <property type="entry name" value="MFS_1"/>
    <property type="match status" value="2"/>
</dbReference>
<organism evidence="8 12">
    <name type="scientific">Brevibacterium aurantiacum</name>
    <dbReference type="NCBI Taxonomy" id="273384"/>
    <lineage>
        <taxon>Bacteria</taxon>
        <taxon>Bacillati</taxon>
        <taxon>Actinomycetota</taxon>
        <taxon>Actinomycetes</taxon>
        <taxon>Micrococcales</taxon>
        <taxon>Brevibacteriaceae</taxon>
        <taxon>Brevibacterium</taxon>
    </lineage>
</organism>
<dbReference type="EMBL" id="CP017150">
    <property type="protein sequence ID" value="AOP53218.1"/>
    <property type="molecule type" value="Genomic_DNA"/>
</dbReference>
<evidence type="ECO:0000256" key="2">
    <source>
        <dbReference type="ARBA" id="ARBA00022475"/>
    </source>
</evidence>